<evidence type="ECO:0000259" key="14">
    <source>
        <dbReference type="Pfam" id="PF07715"/>
    </source>
</evidence>
<dbReference type="SUPFAM" id="SSF49464">
    <property type="entry name" value="Carboxypeptidase regulatory domain-like"/>
    <property type="match status" value="1"/>
</dbReference>
<dbReference type="InterPro" id="IPR036942">
    <property type="entry name" value="Beta-barrel_TonB_sf"/>
</dbReference>
<feature type="domain" description="TonB-dependent receptor-like beta-barrel" evidence="13">
    <location>
        <begin position="305"/>
        <end position="735"/>
    </location>
</feature>
<dbReference type="eggNOG" id="COG4773">
    <property type="taxonomic scope" value="Bacteria"/>
</dbReference>
<comment type="subcellular location">
    <subcellularLocation>
        <location evidence="1 11">Cell outer membrane</location>
        <topology evidence="1 11">Multi-pass membrane protein</topology>
    </subcellularLocation>
</comment>
<organism evidence="15 16">
    <name type="scientific">Imtechella halotolerans K1</name>
    <dbReference type="NCBI Taxonomy" id="946077"/>
    <lineage>
        <taxon>Bacteria</taxon>
        <taxon>Pseudomonadati</taxon>
        <taxon>Bacteroidota</taxon>
        <taxon>Flavobacteriia</taxon>
        <taxon>Flavobacteriales</taxon>
        <taxon>Flavobacteriaceae</taxon>
        <taxon>Imtechella</taxon>
    </lineage>
</organism>
<dbReference type="AlphaFoldDB" id="I0WGH7"/>
<sequence>MRDKQIFLWINLLIWLFIQEVNGQNKIHGTVLDANGKYPLIGASVMIEETSQGSITDAHGGFEITNVIFPVQLKISFVGYETIILNVKEYPADFIVRLIEKPQELKEIVVSAFEGSKRLKEIPASVANVGFREIERYNLTSPQQALNTLPGVKLESTTIGRYSLKIRGGNLGDIGHDDGYKTYWNGIPVTLASGGLPLGQFDYGSVETMTIIKGPSGSIYGSGLSGVLLLENRKPSYKQSSIQTDFFGGSYGTYRYGLTFTTGGQNSDVRLQYSNVHTDGYREEAASDNKYVNLNARFFPNEKQSLSLIAQYVDRSYGIPGNLTAEQVAEDPRQSTFSRELDNGLRGKNMLIGASHTLRFGKGWENNTSFSYQVYEGNFLIGNQYFTVADRNITTAFSLRTATTYNFKGLFGNHAKWIFGAEYTRGINEFNEFGNGFESAIVSARTATDRSVLGFSQLEFELPKDITLTLGASFNNFRLDFQERLLPMENPYFSKEVNDFSPRIALTKKISEGLFLYTNVSKGFAPPPRGAIDNNGTQLNFNLESTKGWNKELGIRGNTFSGQFFYDIALYKLDVKDVILPRVSSNLQGIELIVNENAGAINRSGIEVRTEYLVRLRPESKFSKVGVFSSYTYMNHRFETYNTIETDQNGQTTEISFNGKHVPGIHPHTLVSGLDLVSKYGVYLNGTYSFYDAVYLNNSNAISDNAYQLVDVKIGFKNSLNTNCYLDVFVGGNNLLNTSYSSTHQYNSSFGAYYDPAPGRNFYSGVNIKYTF</sequence>
<dbReference type="PATRIC" id="fig|946077.3.peg.964"/>
<dbReference type="RefSeq" id="WP_008237962.1">
    <property type="nucleotide sequence ID" value="NZ_AJJU01000004.1"/>
</dbReference>
<keyword evidence="4" id="KW-0410">Iron transport</keyword>
<dbReference type="InterPro" id="IPR000531">
    <property type="entry name" value="Beta-barrel_TonB"/>
</dbReference>
<dbReference type="Gene3D" id="2.60.40.1120">
    <property type="entry name" value="Carboxypeptidase-like, regulatory domain"/>
    <property type="match status" value="1"/>
</dbReference>
<dbReference type="GO" id="GO:0006826">
    <property type="term" value="P:iron ion transport"/>
    <property type="evidence" value="ECO:0007669"/>
    <property type="project" value="UniProtKB-KW"/>
</dbReference>
<dbReference type="OrthoDB" id="9782587at2"/>
<keyword evidence="3 11" id="KW-1134">Transmembrane beta strand</keyword>
<evidence type="ECO:0000256" key="10">
    <source>
        <dbReference type="ARBA" id="ARBA00023237"/>
    </source>
</evidence>
<evidence type="ECO:0000256" key="1">
    <source>
        <dbReference type="ARBA" id="ARBA00004571"/>
    </source>
</evidence>
<dbReference type="PANTHER" id="PTHR32552">
    <property type="entry name" value="FERRICHROME IRON RECEPTOR-RELATED"/>
    <property type="match status" value="1"/>
</dbReference>
<evidence type="ECO:0000256" key="12">
    <source>
        <dbReference type="RuleBase" id="RU003357"/>
    </source>
</evidence>
<dbReference type="Gene3D" id="2.170.130.10">
    <property type="entry name" value="TonB-dependent receptor, plug domain"/>
    <property type="match status" value="1"/>
</dbReference>
<dbReference type="InterPro" id="IPR008969">
    <property type="entry name" value="CarboxyPept-like_regulatory"/>
</dbReference>
<evidence type="ECO:0000313" key="16">
    <source>
        <dbReference type="Proteomes" id="UP000005938"/>
    </source>
</evidence>
<dbReference type="PROSITE" id="PS52016">
    <property type="entry name" value="TONB_DEPENDENT_REC_3"/>
    <property type="match status" value="1"/>
</dbReference>
<keyword evidence="2 11" id="KW-0813">Transport</keyword>
<evidence type="ECO:0000256" key="5">
    <source>
        <dbReference type="ARBA" id="ARBA00022692"/>
    </source>
</evidence>
<dbReference type="STRING" id="946077.W5A_04743"/>
<evidence type="ECO:0000256" key="7">
    <source>
        <dbReference type="ARBA" id="ARBA00023065"/>
    </source>
</evidence>
<keyword evidence="6" id="KW-0408">Iron</keyword>
<keyword evidence="10 11" id="KW-0998">Cell outer membrane</keyword>
<dbReference type="Proteomes" id="UP000005938">
    <property type="component" value="Unassembled WGS sequence"/>
</dbReference>
<keyword evidence="8 12" id="KW-0798">TonB box</keyword>
<evidence type="ECO:0000259" key="13">
    <source>
        <dbReference type="Pfam" id="PF00593"/>
    </source>
</evidence>
<dbReference type="GO" id="GO:0009279">
    <property type="term" value="C:cell outer membrane"/>
    <property type="evidence" value="ECO:0007669"/>
    <property type="project" value="UniProtKB-SubCell"/>
</dbReference>
<evidence type="ECO:0000256" key="4">
    <source>
        <dbReference type="ARBA" id="ARBA00022496"/>
    </source>
</evidence>
<accession>I0WGH7</accession>
<proteinExistence type="inferred from homology"/>
<dbReference type="Pfam" id="PF00593">
    <property type="entry name" value="TonB_dep_Rec_b-barrel"/>
    <property type="match status" value="1"/>
</dbReference>
<comment type="similarity">
    <text evidence="11 12">Belongs to the TonB-dependent receptor family.</text>
</comment>
<dbReference type="Gene3D" id="2.40.170.20">
    <property type="entry name" value="TonB-dependent receptor, beta-barrel domain"/>
    <property type="match status" value="1"/>
</dbReference>
<dbReference type="Pfam" id="PF07715">
    <property type="entry name" value="Plug"/>
    <property type="match status" value="1"/>
</dbReference>
<keyword evidence="15" id="KW-0675">Receptor</keyword>
<evidence type="ECO:0000256" key="9">
    <source>
        <dbReference type="ARBA" id="ARBA00023136"/>
    </source>
</evidence>
<dbReference type="InterPro" id="IPR037066">
    <property type="entry name" value="Plug_dom_sf"/>
</dbReference>
<evidence type="ECO:0000256" key="6">
    <source>
        <dbReference type="ARBA" id="ARBA00023004"/>
    </source>
</evidence>
<keyword evidence="16" id="KW-1185">Reference proteome</keyword>
<reference evidence="15 16" key="1">
    <citation type="journal article" date="2012" name="J. Bacteriol.">
        <title>Genome Sequence of the Halotolerant Bacterium Imtechella halotolerans K1T.</title>
        <authorList>
            <person name="Kumar S."/>
            <person name="Vikram S."/>
            <person name="Subramanian S."/>
            <person name="Raghava G.P."/>
            <person name="Pinnaka A.K."/>
        </authorList>
    </citation>
    <scope>NUCLEOTIDE SEQUENCE [LARGE SCALE GENOMIC DNA]</scope>
    <source>
        <strain evidence="15 16">K1</strain>
    </source>
</reference>
<dbReference type="SUPFAM" id="SSF56935">
    <property type="entry name" value="Porins"/>
    <property type="match status" value="1"/>
</dbReference>
<keyword evidence="7" id="KW-0406">Ion transport</keyword>
<keyword evidence="5 11" id="KW-0812">Transmembrane</keyword>
<gene>
    <name evidence="15" type="ORF">W5A_04743</name>
</gene>
<dbReference type="PANTHER" id="PTHR32552:SF81">
    <property type="entry name" value="TONB-DEPENDENT OUTER MEMBRANE RECEPTOR"/>
    <property type="match status" value="1"/>
</dbReference>
<evidence type="ECO:0000313" key="15">
    <source>
        <dbReference type="EMBL" id="EID75493.1"/>
    </source>
</evidence>
<name>I0WGH7_9FLAO</name>
<keyword evidence="9 11" id="KW-0472">Membrane</keyword>
<evidence type="ECO:0000256" key="8">
    <source>
        <dbReference type="ARBA" id="ARBA00023077"/>
    </source>
</evidence>
<evidence type="ECO:0000256" key="11">
    <source>
        <dbReference type="PROSITE-ProRule" id="PRU01360"/>
    </source>
</evidence>
<comment type="caution">
    <text evidence="15">The sequence shown here is derived from an EMBL/GenBank/DDBJ whole genome shotgun (WGS) entry which is preliminary data.</text>
</comment>
<dbReference type="InterPro" id="IPR039426">
    <property type="entry name" value="TonB-dep_rcpt-like"/>
</dbReference>
<dbReference type="Pfam" id="PF13715">
    <property type="entry name" value="CarbopepD_reg_2"/>
    <property type="match status" value="1"/>
</dbReference>
<feature type="domain" description="TonB-dependent receptor plug" evidence="14">
    <location>
        <begin position="119"/>
        <end position="225"/>
    </location>
</feature>
<evidence type="ECO:0000256" key="3">
    <source>
        <dbReference type="ARBA" id="ARBA00022452"/>
    </source>
</evidence>
<protein>
    <submittedName>
        <fullName evidence="15">TonB-dependent receptor</fullName>
    </submittedName>
</protein>
<evidence type="ECO:0000256" key="2">
    <source>
        <dbReference type="ARBA" id="ARBA00022448"/>
    </source>
</evidence>
<dbReference type="InterPro" id="IPR012910">
    <property type="entry name" value="Plug_dom"/>
</dbReference>
<dbReference type="EMBL" id="AJJU01000004">
    <property type="protein sequence ID" value="EID75493.1"/>
    <property type="molecule type" value="Genomic_DNA"/>
</dbReference>